<dbReference type="RefSeq" id="XP_024572981.1">
    <property type="nucleotide sequence ID" value="XM_024721845.1"/>
</dbReference>
<keyword evidence="2" id="KW-1185">Reference proteome</keyword>
<dbReference type="EMBL" id="CCYD01000207">
    <property type="protein sequence ID" value="CEG36612.1"/>
    <property type="molecule type" value="Genomic_DNA"/>
</dbReference>
<dbReference type="AlphaFoldDB" id="A0A0P1A8T1"/>
<evidence type="ECO:0000313" key="1">
    <source>
        <dbReference type="EMBL" id="CEG36612.1"/>
    </source>
</evidence>
<dbReference type="Proteomes" id="UP000054928">
    <property type="component" value="Unassembled WGS sequence"/>
</dbReference>
<dbReference type="GeneID" id="36398212"/>
<proteinExistence type="predicted"/>
<dbReference type="OMA" id="KANEWAT"/>
<organism evidence="1 2">
    <name type="scientific">Plasmopara halstedii</name>
    <name type="common">Downy mildew of sunflower</name>
    <dbReference type="NCBI Taxonomy" id="4781"/>
    <lineage>
        <taxon>Eukaryota</taxon>
        <taxon>Sar</taxon>
        <taxon>Stramenopiles</taxon>
        <taxon>Oomycota</taxon>
        <taxon>Peronosporomycetes</taxon>
        <taxon>Peronosporales</taxon>
        <taxon>Peronosporaceae</taxon>
        <taxon>Plasmopara</taxon>
    </lineage>
</organism>
<protein>
    <submittedName>
        <fullName evidence="1">Uncharacterized protein</fullName>
    </submittedName>
</protein>
<reference evidence="2" key="1">
    <citation type="submission" date="2014-09" db="EMBL/GenBank/DDBJ databases">
        <authorList>
            <person name="Sharma Rahul"/>
            <person name="Thines Marco"/>
        </authorList>
    </citation>
    <scope>NUCLEOTIDE SEQUENCE [LARGE SCALE GENOMIC DNA]</scope>
</reference>
<accession>A0A0P1A8T1</accession>
<sequence length="218" mass="24662">MPVASSTRKMTTKQINRIIEKLDWKEVEAALFSAERDASYPAFEDGKIYIVELPTGLHETFSRFLDVALLTATGTFDQHLESRGSAYVGSLRKFEPDCSFGPAPGVGSIFPVGMSWSGYHTKADLWRKFPGVEYNFCICLSPVLRVRQYKLYTVDDAIVTPTIITFNSRHLLGLVIRRRIPPGFSRPNFVFVLFPLIERLIREVVSRVQAIKNLTGEL</sequence>
<dbReference type="OrthoDB" id="98688at2759"/>
<evidence type="ECO:0000313" key="2">
    <source>
        <dbReference type="Proteomes" id="UP000054928"/>
    </source>
</evidence>
<name>A0A0P1A8T1_PLAHL</name>